<dbReference type="AlphaFoldDB" id="A0A4R4IY67"/>
<comment type="caution">
    <text evidence="1">The sequence shown here is derived from an EMBL/GenBank/DDBJ whole genome shotgun (WGS) entry which is preliminary data.</text>
</comment>
<dbReference type="RefSeq" id="WP_132348062.1">
    <property type="nucleotide sequence ID" value="NZ_CAWOLF010000033.1"/>
</dbReference>
<evidence type="ECO:0000313" key="2">
    <source>
        <dbReference type="Proteomes" id="UP000295550"/>
    </source>
</evidence>
<accession>A0A4R4IY67</accession>
<evidence type="ECO:0000313" key="1">
    <source>
        <dbReference type="EMBL" id="TDB45269.1"/>
    </source>
</evidence>
<reference evidence="1 2" key="1">
    <citation type="journal article" date="2019" name="Int. J. Syst. Evol. Microbiol.">
        <title>Photorhabdus khanii subsp. guanajuatensis subsp. nov., isolated from Heterorhabditis atacamensis, and Photorhabdus luminescens subsp. mexicana subsp. nov., isolated from Heterorhabditis mexicana entomopathogenic nematodes.</title>
        <authorList>
            <person name="Machado R.A.R."/>
            <person name="Bruno P."/>
            <person name="Arce C.C.M."/>
            <person name="Liechti N."/>
            <person name="Kohler A."/>
            <person name="Bernal J."/>
            <person name="Bruggmann R."/>
            <person name="Turlings T.C.J."/>
        </authorList>
    </citation>
    <scope>NUCLEOTIDE SEQUENCE [LARGE SCALE GENOMIC DNA]</scope>
    <source>
        <strain evidence="1 2">MEX47-22</strain>
    </source>
</reference>
<dbReference type="Proteomes" id="UP000295550">
    <property type="component" value="Unassembled WGS sequence"/>
</dbReference>
<dbReference type="EMBL" id="PUJX01000033">
    <property type="protein sequence ID" value="TDB45269.1"/>
    <property type="molecule type" value="Genomic_DNA"/>
</dbReference>
<proteinExistence type="predicted"/>
<organism evidence="1 2">
    <name type="scientific">Photorhabdus luminescens subsp. mexicana</name>
    <dbReference type="NCBI Taxonomy" id="2100167"/>
    <lineage>
        <taxon>Bacteria</taxon>
        <taxon>Pseudomonadati</taxon>
        <taxon>Pseudomonadota</taxon>
        <taxon>Gammaproteobacteria</taxon>
        <taxon>Enterobacterales</taxon>
        <taxon>Morganellaceae</taxon>
        <taxon>Photorhabdus</taxon>
    </lineage>
</organism>
<name>A0A4R4IY67_PHOLU</name>
<protein>
    <submittedName>
        <fullName evidence="1">Uncharacterized protein</fullName>
    </submittedName>
</protein>
<sequence>MTTNIQELLDKYIEKAYELFPQNLEVDTYMQPCDCNIKPIYPVRYAYVNFFGKELEKPEAPPDIHTLMFSSSLQQTKGYAARLLRPACCVPAGYISRKKTR</sequence>
<gene>
    <name evidence="1" type="ORF">C5468_21615</name>
</gene>